<organism evidence="1 2">
    <name type="scientific">Ambrosiozyma monospora</name>
    <name type="common">Yeast</name>
    <name type="synonym">Endomycopsis monosporus</name>
    <dbReference type="NCBI Taxonomy" id="43982"/>
    <lineage>
        <taxon>Eukaryota</taxon>
        <taxon>Fungi</taxon>
        <taxon>Dikarya</taxon>
        <taxon>Ascomycota</taxon>
        <taxon>Saccharomycotina</taxon>
        <taxon>Pichiomycetes</taxon>
        <taxon>Pichiales</taxon>
        <taxon>Pichiaceae</taxon>
        <taxon>Ambrosiozyma</taxon>
    </lineage>
</organism>
<reference evidence="1" key="1">
    <citation type="submission" date="2023-04" db="EMBL/GenBank/DDBJ databases">
        <title>Ambrosiozyma monospora NBRC 10751.</title>
        <authorList>
            <person name="Ichikawa N."/>
            <person name="Sato H."/>
            <person name="Tonouchi N."/>
        </authorList>
    </citation>
    <scope>NUCLEOTIDE SEQUENCE</scope>
    <source>
        <strain evidence="1">NBRC 10751</strain>
    </source>
</reference>
<accession>A0ACB5SVP8</accession>
<name>A0ACB5SVP8_AMBMO</name>
<sequence length="207" mass="23499">MILSIKISGAPISTRDKQIDELIMYLIEVFKGYEIEIDLGSSLYPSLDYFHDVITRNLTHSWLFRTELDEHGFQSLSDAKNELNLKTLGLEFCDTSKSIPKTITFSNPSTEALLVSSRGKTELDLHCKNLLSLKELRLRDCTITFDCLNSLPKSLHKLSIDKVSLTGPSNCAIKFPSHLQSLSIVAVKDRSYPLIFFKMLIPMDWLI</sequence>
<gene>
    <name evidence="1" type="ORF">Amon02_000159700</name>
</gene>
<evidence type="ECO:0000313" key="1">
    <source>
        <dbReference type="EMBL" id="GME73958.1"/>
    </source>
</evidence>
<proteinExistence type="predicted"/>
<keyword evidence="2" id="KW-1185">Reference proteome</keyword>
<protein>
    <submittedName>
        <fullName evidence="1">Unnamed protein product</fullName>
    </submittedName>
</protein>
<comment type="caution">
    <text evidence="1">The sequence shown here is derived from an EMBL/GenBank/DDBJ whole genome shotgun (WGS) entry which is preliminary data.</text>
</comment>
<dbReference type="Proteomes" id="UP001165064">
    <property type="component" value="Unassembled WGS sequence"/>
</dbReference>
<dbReference type="EMBL" id="BSXS01000798">
    <property type="protein sequence ID" value="GME73958.1"/>
    <property type="molecule type" value="Genomic_DNA"/>
</dbReference>
<evidence type="ECO:0000313" key="2">
    <source>
        <dbReference type="Proteomes" id="UP001165064"/>
    </source>
</evidence>